<accession>A0ABM9I308</accession>
<dbReference type="NCBIfam" id="TIGR04557">
    <property type="entry name" value="fuse_rel_SoxYZ"/>
    <property type="match status" value="1"/>
</dbReference>
<dbReference type="Gene3D" id="2.60.40.10">
    <property type="entry name" value="Immunoglobulins"/>
    <property type="match status" value="1"/>
</dbReference>
<organism evidence="4 5">
    <name type="scientific">Methylocaldum szegediense</name>
    <dbReference type="NCBI Taxonomy" id="73780"/>
    <lineage>
        <taxon>Bacteria</taxon>
        <taxon>Pseudomonadati</taxon>
        <taxon>Pseudomonadota</taxon>
        <taxon>Gammaproteobacteria</taxon>
        <taxon>Methylococcales</taxon>
        <taxon>Methylococcaceae</taxon>
        <taxon>Methylocaldum</taxon>
    </lineage>
</organism>
<evidence type="ECO:0000259" key="3">
    <source>
        <dbReference type="Pfam" id="PF13501"/>
    </source>
</evidence>
<name>A0ABM9I308_9GAMM</name>
<dbReference type="InterPro" id="IPR014756">
    <property type="entry name" value="Ig_E-set"/>
</dbReference>
<evidence type="ECO:0000259" key="2">
    <source>
        <dbReference type="Pfam" id="PF08770"/>
    </source>
</evidence>
<keyword evidence="1" id="KW-0732">Signal</keyword>
<dbReference type="InterPro" id="IPR013783">
    <property type="entry name" value="Ig-like_fold"/>
</dbReference>
<reference evidence="4 5" key="1">
    <citation type="submission" date="2023-03" db="EMBL/GenBank/DDBJ databases">
        <authorList>
            <person name="Pearce D."/>
        </authorList>
    </citation>
    <scope>NUCLEOTIDE SEQUENCE [LARGE SCALE GENOMIC DNA]</scope>
    <source>
        <strain evidence="4">Msz</strain>
    </source>
</reference>
<dbReference type="Pfam" id="PF13501">
    <property type="entry name" value="SoxY"/>
    <property type="match status" value="1"/>
</dbReference>
<dbReference type="InterPro" id="IPR030831">
    <property type="entry name" value="Fuse-rel_SoxYZ"/>
</dbReference>
<dbReference type="InterPro" id="IPR038162">
    <property type="entry name" value="SoxY_sf"/>
</dbReference>
<dbReference type="InterPro" id="IPR014880">
    <property type="entry name" value="SoxZ_dom"/>
</dbReference>
<protein>
    <submittedName>
        <fullName evidence="4">Sulfur-oxidizing protein SoxY</fullName>
    </submittedName>
</protein>
<proteinExistence type="predicted"/>
<feature type="domain" description="Ig-like SoxY" evidence="3">
    <location>
        <begin position="41"/>
        <end position="151"/>
    </location>
</feature>
<dbReference type="EMBL" id="OX458333">
    <property type="protein sequence ID" value="CAI8857801.1"/>
    <property type="molecule type" value="Genomic_DNA"/>
</dbReference>
<evidence type="ECO:0000256" key="1">
    <source>
        <dbReference type="SAM" id="SignalP"/>
    </source>
</evidence>
<evidence type="ECO:0000313" key="4">
    <source>
        <dbReference type="EMBL" id="CAI8857801.1"/>
    </source>
</evidence>
<dbReference type="Proteomes" id="UP001162030">
    <property type="component" value="Chromosome"/>
</dbReference>
<dbReference type="SUPFAM" id="SSF81296">
    <property type="entry name" value="E set domains"/>
    <property type="match status" value="1"/>
</dbReference>
<keyword evidence="5" id="KW-1185">Reference proteome</keyword>
<evidence type="ECO:0000313" key="5">
    <source>
        <dbReference type="Proteomes" id="UP001162030"/>
    </source>
</evidence>
<dbReference type="InterPro" id="IPR032711">
    <property type="entry name" value="SoxY"/>
</dbReference>
<gene>
    <name evidence="4" type="ORF">MSZNOR_2634</name>
</gene>
<sequence>MKRSKTYSNGLWIVLAYLMAVAGSAFAAGEEETAWNGGLRQKFFGDRPIEEGNQIVELTAPYRAEDPALVPIQINSKIPQTKDRFIKTVTLIIDNNPVPFAGTFHFTPESGKADLAMRVRVNAYTHIRAIAETNDGKLHMNKAFVKASGGCSAPIGTDLEAAMARMGKMKFKLDNEKATLQQPNLVQLLISHPNITGLQMDQLTRMIKPAHFVEEVNVSFNDKPVLTAQTDIAISADPNFRFYFVPETAGELKAEVRDNKGNRFSASQTVTP</sequence>
<feature type="signal peptide" evidence="1">
    <location>
        <begin position="1"/>
        <end position="27"/>
    </location>
</feature>
<dbReference type="RefSeq" id="WP_084162279.1">
    <property type="nucleotide sequence ID" value="NZ_OX458333.1"/>
</dbReference>
<feature type="domain" description="Sulphur oxidation protein SoxZ" evidence="2">
    <location>
        <begin position="178"/>
        <end position="268"/>
    </location>
</feature>
<dbReference type="Pfam" id="PF08770">
    <property type="entry name" value="SoxZ"/>
    <property type="match status" value="1"/>
</dbReference>
<feature type="chain" id="PRO_5046608352" evidence="1">
    <location>
        <begin position="28"/>
        <end position="272"/>
    </location>
</feature>
<dbReference type="Gene3D" id="2.60.40.2470">
    <property type="entry name" value="SoxY domain"/>
    <property type="match status" value="1"/>
</dbReference>